<name>A0ABV7MN50_9HYPH</name>
<accession>A0ABV7MN50</accession>
<evidence type="ECO:0000313" key="2">
    <source>
        <dbReference type="EMBL" id="MFC3323152.1"/>
    </source>
</evidence>
<dbReference type="RefSeq" id="WP_378979600.1">
    <property type="nucleotide sequence ID" value="NZ_JBHRVD010000001.1"/>
</dbReference>
<dbReference type="Proteomes" id="UP001595648">
    <property type="component" value="Unassembled WGS sequence"/>
</dbReference>
<feature type="transmembrane region" description="Helical" evidence="1">
    <location>
        <begin position="12"/>
        <end position="30"/>
    </location>
</feature>
<keyword evidence="1" id="KW-1133">Transmembrane helix</keyword>
<reference evidence="3" key="1">
    <citation type="journal article" date="2019" name="Int. J. Syst. Evol. Microbiol.">
        <title>The Global Catalogue of Microorganisms (GCM) 10K type strain sequencing project: providing services to taxonomists for standard genome sequencing and annotation.</title>
        <authorList>
            <consortium name="The Broad Institute Genomics Platform"/>
            <consortium name="The Broad Institute Genome Sequencing Center for Infectious Disease"/>
            <person name="Wu L."/>
            <person name="Ma J."/>
        </authorList>
    </citation>
    <scope>NUCLEOTIDE SEQUENCE [LARGE SCALE GENOMIC DNA]</scope>
    <source>
        <strain evidence="3">ICMP 19515</strain>
    </source>
</reference>
<comment type="caution">
    <text evidence="2">The sequence shown here is derived from an EMBL/GenBank/DDBJ whole genome shotgun (WGS) entry which is preliminary data.</text>
</comment>
<evidence type="ECO:0000256" key="1">
    <source>
        <dbReference type="SAM" id="Phobius"/>
    </source>
</evidence>
<evidence type="ECO:0000313" key="3">
    <source>
        <dbReference type="Proteomes" id="UP001595648"/>
    </source>
</evidence>
<gene>
    <name evidence="2" type="ORF">ACFOJ9_15390</name>
</gene>
<proteinExistence type="predicted"/>
<keyword evidence="3" id="KW-1185">Reference proteome</keyword>
<keyword evidence="1" id="KW-0472">Membrane</keyword>
<keyword evidence="1" id="KW-0812">Transmembrane</keyword>
<organism evidence="2 3">
    <name type="scientific">Mesorhizobium cantuariense</name>
    <dbReference type="NCBI Taxonomy" id="1300275"/>
    <lineage>
        <taxon>Bacteria</taxon>
        <taxon>Pseudomonadati</taxon>
        <taxon>Pseudomonadota</taxon>
        <taxon>Alphaproteobacteria</taxon>
        <taxon>Hyphomicrobiales</taxon>
        <taxon>Phyllobacteriaceae</taxon>
        <taxon>Mesorhizobium</taxon>
    </lineage>
</organism>
<protein>
    <submittedName>
        <fullName evidence="2">Uncharacterized protein</fullName>
    </submittedName>
</protein>
<sequence length="44" mass="4702">MADVEPKLVPLGMVFVSGLTFLGGFVLLLIGRDYDSTINEISSS</sequence>
<dbReference type="EMBL" id="JBHRVD010000001">
    <property type="protein sequence ID" value="MFC3323152.1"/>
    <property type="molecule type" value="Genomic_DNA"/>
</dbReference>